<dbReference type="InterPro" id="IPR029034">
    <property type="entry name" value="Cystine-knot_cytokine"/>
</dbReference>
<feature type="domain" description="VWFC" evidence="7">
    <location>
        <begin position="122"/>
        <end position="189"/>
    </location>
</feature>
<dbReference type="InterPro" id="IPR006208">
    <property type="entry name" value="Glyco_hormone_CN"/>
</dbReference>
<dbReference type="RefSeq" id="XP_026124050.1">
    <property type="nucleotide sequence ID" value="XM_026268265.1"/>
</dbReference>
<protein>
    <submittedName>
        <fullName evidence="9">Mucin-2-like</fullName>
    </submittedName>
</protein>
<feature type="disulfide bond" evidence="4">
    <location>
        <begin position="399"/>
        <end position="453"/>
    </location>
</feature>
<evidence type="ECO:0000313" key="9">
    <source>
        <dbReference type="RefSeq" id="XP_026124050.1"/>
    </source>
</evidence>
<evidence type="ECO:0000259" key="7">
    <source>
        <dbReference type="PROSITE" id="PS50184"/>
    </source>
</evidence>
<dbReference type="Pfam" id="PF00007">
    <property type="entry name" value="Cys_knot"/>
    <property type="match status" value="1"/>
</dbReference>
<organism evidence="8 9">
    <name type="scientific">Carassius auratus</name>
    <name type="common">Goldfish</name>
    <dbReference type="NCBI Taxonomy" id="7957"/>
    <lineage>
        <taxon>Eukaryota</taxon>
        <taxon>Metazoa</taxon>
        <taxon>Chordata</taxon>
        <taxon>Craniata</taxon>
        <taxon>Vertebrata</taxon>
        <taxon>Euteleostomi</taxon>
        <taxon>Actinopterygii</taxon>
        <taxon>Neopterygii</taxon>
        <taxon>Teleostei</taxon>
        <taxon>Ostariophysi</taxon>
        <taxon>Cypriniformes</taxon>
        <taxon>Cyprinidae</taxon>
        <taxon>Cyprininae</taxon>
        <taxon>Carassius</taxon>
    </lineage>
</organism>
<evidence type="ECO:0000313" key="8">
    <source>
        <dbReference type="Proteomes" id="UP000515129"/>
    </source>
</evidence>
<dbReference type="AlphaFoldDB" id="A0A6P6PV67"/>
<dbReference type="PROSITE" id="PS01208">
    <property type="entry name" value="VWFC_1"/>
    <property type="match status" value="2"/>
</dbReference>
<evidence type="ECO:0000256" key="5">
    <source>
        <dbReference type="SAM" id="MobiDB-lite"/>
    </source>
</evidence>
<keyword evidence="8" id="KW-1185">Reference proteome</keyword>
<name>A0A6P6PV67_CARAU</name>
<gene>
    <name evidence="9" type="primary">LOC113106391</name>
</gene>
<dbReference type="KEGG" id="caua:113106391"/>
<dbReference type="GO" id="GO:0005615">
    <property type="term" value="C:extracellular space"/>
    <property type="evidence" value="ECO:0007669"/>
    <property type="project" value="TreeGrafter"/>
</dbReference>
<dbReference type="Gene3D" id="2.10.90.10">
    <property type="entry name" value="Cystine-knot cytokines"/>
    <property type="match status" value="1"/>
</dbReference>
<comment type="caution">
    <text evidence="4">Lacks conserved residue(s) required for the propagation of feature annotation.</text>
</comment>
<evidence type="ECO:0000256" key="4">
    <source>
        <dbReference type="PROSITE-ProRule" id="PRU00039"/>
    </source>
</evidence>
<proteinExistence type="predicted"/>
<evidence type="ECO:0000259" key="6">
    <source>
        <dbReference type="PROSITE" id="PS01225"/>
    </source>
</evidence>
<reference evidence="9" key="1">
    <citation type="submission" date="2025-08" db="UniProtKB">
        <authorList>
            <consortium name="RefSeq"/>
        </authorList>
    </citation>
    <scope>IDENTIFICATION</scope>
    <source>
        <strain evidence="9">Wakin</strain>
        <tissue evidence="9">Muscle</tissue>
    </source>
</reference>
<feature type="disulfide bond" evidence="4">
    <location>
        <begin position="388"/>
        <end position="437"/>
    </location>
</feature>
<dbReference type="SMART" id="SM00214">
    <property type="entry name" value="VWC"/>
    <property type="match status" value="2"/>
</dbReference>
<feature type="domain" description="CTCK" evidence="6">
    <location>
        <begin position="374"/>
        <end position="461"/>
    </location>
</feature>
<evidence type="ECO:0000256" key="2">
    <source>
        <dbReference type="ARBA" id="ARBA00022525"/>
    </source>
</evidence>
<dbReference type="PROSITE" id="PS01185">
    <property type="entry name" value="CTCK_1"/>
    <property type="match status" value="1"/>
</dbReference>
<comment type="subcellular location">
    <subcellularLocation>
        <location evidence="1">Secreted</location>
    </subcellularLocation>
</comment>
<sequence length="474" mass="51106">METSIAPITQTLTSFTNTLPVTTTSSLFSTTSVVCCFVNGTHFQSGDIIYNVTDGIGWCFTAYCNATCHIVKISTSCATSPSPSIPPETTTYSSSTTISSPETTQLATTNTDTEVPTTTYGPKCDALNPPRQPNETWQSGCQMCECESETLTVRCQPVTCPVSPPVACDQPGQVLVNTTVDCCEIQECSCDVNLCPIPMIQCPLGFIPSFTVSPDNCCPDYICSPMEVCVHNTTVYQPGSIIPSDDPCTFCQCGWNVDPETNLLAPECMIADCNDYCPEGHEYQPIPGQCCGECVSTDCVVMHDNITVTVPVDQIWQPPNDNCVKYQCERVNGNSVTVEMKTTCPAFNPENCIPGTETIDADGCCPTCTLDTKCNVQKNSTFLVINDCISNTPVEITSCSGLCETSSIYSAEANALVHSCSCCQETTTTKKEVTLTCADGSNISHTYIYIESCGCKASNCSGQSTSLKRRRRRL</sequence>
<dbReference type="GeneID" id="113106391"/>
<feature type="disulfide bond" evidence="4">
    <location>
        <begin position="403"/>
        <end position="455"/>
    </location>
</feature>
<dbReference type="PANTHER" id="PTHR11339">
    <property type="entry name" value="EXTRACELLULAR MATRIX GLYCOPROTEIN RELATED"/>
    <property type="match status" value="1"/>
</dbReference>
<dbReference type="PANTHER" id="PTHR11339:SF408">
    <property type="entry name" value="MUCIN-5B"/>
    <property type="match status" value="1"/>
</dbReference>
<dbReference type="InterPro" id="IPR050780">
    <property type="entry name" value="Mucin_vWF_Thrombospondin_sf"/>
</dbReference>
<keyword evidence="3 4" id="KW-1015">Disulfide bond</keyword>
<dbReference type="SUPFAM" id="SSF57603">
    <property type="entry name" value="FnI-like domain"/>
    <property type="match status" value="1"/>
</dbReference>
<dbReference type="Proteomes" id="UP000515129">
    <property type="component" value="Chromosome 7"/>
</dbReference>
<dbReference type="SMART" id="SM00041">
    <property type="entry name" value="CT"/>
    <property type="match status" value="1"/>
</dbReference>
<dbReference type="PROSITE" id="PS50184">
    <property type="entry name" value="VWFC_2"/>
    <property type="match status" value="2"/>
</dbReference>
<evidence type="ECO:0000256" key="1">
    <source>
        <dbReference type="ARBA" id="ARBA00004613"/>
    </source>
</evidence>
<accession>A0A6P6PV67</accession>
<feature type="region of interest" description="Disordered" evidence="5">
    <location>
        <begin position="88"/>
        <end position="115"/>
    </location>
</feature>
<dbReference type="PROSITE" id="PS01225">
    <property type="entry name" value="CTCK_2"/>
    <property type="match status" value="1"/>
</dbReference>
<dbReference type="OrthoDB" id="10071893at2759"/>
<dbReference type="InterPro" id="IPR006207">
    <property type="entry name" value="Cys_knot_C"/>
</dbReference>
<keyword evidence="2" id="KW-0964">Secreted</keyword>
<feature type="domain" description="VWFC" evidence="7">
    <location>
        <begin position="227"/>
        <end position="295"/>
    </location>
</feature>
<dbReference type="InterPro" id="IPR001007">
    <property type="entry name" value="VWF_dom"/>
</dbReference>
<evidence type="ECO:0000256" key="3">
    <source>
        <dbReference type="ARBA" id="ARBA00023157"/>
    </source>
</evidence>
<dbReference type="GO" id="GO:0031012">
    <property type="term" value="C:extracellular matrix"/>
    <property type="evidence" value="ECO:0007669"/>
    <property type="project" value="TreeGrafter"/>
</dbReference>